<keyword evidence="2" id="KW-1185">Reference proteome</keyword>
<accession>F6GZM9</accession>
<dbReference type="AlphaFoldDB" id="F6GZM9"/>
<proteinExistence type="predicted"/>
<gene>
    <name evidence="1" type="ordered locus">VIT_18s0001g09240</name>
</gene>
<organism evidence="1 2">
    <name type="scientific">Vitis vinifera</name>
    <name type="common">Grape</name>
    <dbReference type="NCBI Taxonomy" id="29760"/>
    <lineage>
        <taxon>Eukaryota</taxon>
        <taxon>Viridiplantae</taxon>
        <taxon>Streptophyta</taxon>
        <taxon>Embryophyta</taxon>
        <taxon>Tracheophyta</taxon>
        <taxon>Spermatophyta</taxon>
        <taxon>Magnoliopsida</taxon>
        <taxon>eudicotyledons</taxon>
        <taxon>Gunneridae</taxon>
        <taxon>Pentapetalae</taxon>
        <taxon>rosids</taxon>
        <taxon>Vitales</taxon>
        <taxon>Vitaceae</taxon>
        <taxon>Viteae</taxon>
        <taxon>Vitis</taxon>
    </lineage>
</organism>
<dbReference type="InParanoid" id="F6GZM9"/>
<dbReference type="Proteomes" id="UP000009183">
    <property type="component" value="Chromosome 18"/>
</dbReference>
<evidence type="ECO:0000313" key="2">
    <source>
        <dbReference type="Proteomes" id="UP000009183"/>
    </source>
</evidence>
<evidence type="ECO:0000313" key="1">
    <source>
        <dbReference type="EMBL" id="CCB45761.1"/>
    </source>
</evidence>
<dbReference type="HOGENOM" id="CLU_2626994_0_0_1"/>
<reference evidence="2" key="1">
    <citation type="journal article" date="2007" name="Nature">
        <title>The grapevine genome sequence suggests ancestral hexaploidization in major angiosperm phyla.</title>
        <authorList>
            <consortium name="The French-Italian Public Consortium for Grapevine Genome Characterization."/>
            <person name="Jaillon O."/>
            <person name="Aury J.-M."/>
            <person name="Noel B."/>
            <person name="Policriti A."/>
            <person name="Clepet C."/>
            <person name="Casagrande A."/>
            <person name="Choisne N."/>
            <person name="Aubourg S."/>
            <person name="Vitulo N."/>
            <person name="Jubin C."/>
            <person name="Vezzi A."/>
            <person name="Legeai F."/>
            <person name="Hugueney P."/>
            <person name="Dasilva C."/>
            <person name="Horner D."/>
            <person name="Mica E."/>
            <person name="Jublot D."/>
            <person name="Poulain J."/>
            <person name="Bruyere C."/>
            <person name="Billault A."/>
            <person name="Segurens B."/>
            <person name="Gouyvenoux M."/>
            <person name="Ugarte E."/>
            <person name="Cattonaro F."/>
            <person name="Anthouard V."/>
            <person name="Vico V."/>
            <person name="Del Fabbro C."/>
            <person name="Alaux M."/>
            <person name="Di Gaspero G."/>
            <person name="Dumas V."/>
            <person name="Felice N."/>
            <person name="Paillard S."/>
            <person name="Juman I."/>
            <person name="Moroldo M."/>
            <person name="Scalabrin S."/>
            <person name="Canaguier A."/>
            <person name="Le Clainche I."/>
            <person name="Malacrida G."/>
            <person name="Durand E."/>
            <person name="Pesole G."/>
            <person name="Laucou V."/>
            <person name="Chatelet P."/>
            <person name="Merdinoglu D."/>
            <person name="Delledonne M."/>
            <person name="Pezzotti M."/>
            <person name="Lecharny A."/>
            <person name="Scarpelli C."/>
            <person name="Artiguenave F."/>
            <person name="Pe M.E."/>
            <person name="Valle G."/>
            <person name="Morgante M."/>
            <person name="Caboche M."/>
            <person name="Adam-Blondon A.-F."/>
            <person name="Weissenbach J."/>
            <person name="Quetier F."/>
            <person name="Wincker P."/>
        </authorList>
    </citation>
    <scope>NUCLEOTIDE SEQUENCE [LARGE SCALE GENOMIC DNA]</scope>
    <source>
        <strain evidence="2">cv. Pinot noir / PN40024</strain>
    </source>
</reference>
<sequence length="78" mass="8806">MDGWTMLMRYERMFGGVDKKKALGTRLSCGSDEDDRWPCLSQVLSPHFLYSTLLFPTSSPLFGHGIEGLICLLTLLDH</sequence>
<protein>
    <submittedName>
        <fullName evidence="1">Uncharacterized protein</fullName>
    </submittedName>
</protein>
<dbReference type="EMBL" id="FN595227">
    <property type="protein sequence ID" value="CCB45761.1"/>
    <property type="molecule type" value="Genomic_DNA"/>
</dbReference>
<dbReference type="PaxDb" id="29760-VIT_18s0001g09240.t01"/>
<name>F6GZM9_VITVI</name>